<comment type="similarity">
    <text evidence="1">Belongs to the type-I restriction system S methylase family.</text>
</comment>
<dbReference type="Pfam" id="PF01420">
    <property type="entry name" value="Methylase_S"/>
    <property type="match status" value="2"/>
</dbReference>
<protein>
    <submittedName>
        <fullName evidence="6">Restriction endonuclease S subunit</fullName>
    </submittedName>
</protein>
<dbReference type="GO" id="GO:0004519">
    <property type="term" value="F:endonuclease activity"/>
    <property type="evidence" value="ECO:0007669"/>
    <property type="project" value="UniProtKB-KW"/>
</dbReference>
<evidence type="ECO:0000313" key="6">
    <source>
        <dbReference type="EMBL" id="OUJ18894.1"/>
    </source>
</evidence>
<keyword evidence="6" id="KW-0255">Endonuclease</keyword>
<proteinExistence type="inferred from homology"/>
<dbReference type="AlphaFoldDB" id="A0A1Y3GFC1"/>
<dbReference type="OrthoDB" id="214860at2157"/>
<dbReference type="GO" id="GO:0009307">
    <property type="term" value="P:DNA restriction-modification system"/>
    <property type="evidence" value="ECO:0007669"/>
    <property type="project" value="UniProtKB-KW"/>
</dbReference>
<dbReference type="CDD" id="cd17266">
    <property type="entry name" value="RMtype1_S_Sau1132ORF3780P-TRD2-CR2_like"/>
    <property type="match status" value="1"/>
</dbReference>
<feature type="domain" description="Type I restriction modification DNA specificity" evidence="5">
    <location>
        <begin position="25"/>
        <end position="198"/>
    </location>
</feature>
<sequence length="405" mass="46659">MTKQKELEEYKDPSDKKDNNKKSTEKLKIKELGEIITGNTPSTNEPENYGGDIPFVRAKDINKGTIIEDTEKTITQKGLEKVGKNKLIPKKSIMVTCIGAKLGEVAISKKKCLTNQQINSLITSDEHDTWYVYYNLLNNKKKLKNYAGGSAQPILSKSKFGDIKLKTHSYRQQKKIGYILGSLDKKIEVNNNINQLLEEIAQTIFKHWFVDFEPYEEFKDSEIGKIPKEFEVGNIKELLTLRNGKYIKKEKQSKDGKYPVYGANGQINKTNEKNVKERCITIGRVGSIGEIHRVEEEAWISDNCIIAKPKEKVGFNYIYFLLKRLGLKKINQGSSHPMITQEAIKSRQIPVPPIEYLQKFEKNVEMYFERILSLKKENEKLMRIRDTLLPKLMSGEIRVDDIEFE</sequence>
<dbReference type="GO" id="GO:0003677">
    <property type="term" value="F:DNA binding"/>
    <property type="evidence" value="ECO:0007669"/>
    <property type="project" value="UniProtKB-KW"/>
</dbReference>
<dbReference type="InterPro" id="IPR052021">
    <property type="entry name" value="Type-I_RS_S_subunit"/>
</dbReference>
<evidence type="ECO:0000313" key="7">
    <source>
        <dbReference type="Proteomes" id="UP000195137"/>
    </source>
</evidence>
<dbReference type="InterPro" id="IPR044946">
    <property type="entry name" value="Restrct_endonuc_typeI_TRD_sf"/>
</dbReference>
<feature type="region of interest" description="Disordered" evidence="4">
    <location>
        <begin position="1"/>
        <end position="25"/>
    </location>
</feature>
<dbReference type="Proteomes" id="UP000195137">
    <property type="component" value="Unassembled WGS sequence"/>
</dbReference>
<accession>A0A1Y3GFC1</accession>
<reference evidence="6 7" key="1">
    <citation type="submission" date="2016-12" db="EMBL/GenBank/DDBJ databases">
        <title>Discovery of methanogenic haloarchaea.</title>
        <authorList>
            <person name="Sorokin D.Y."/>
            <person name="Makarova K.S."/>
            <person name="Abbas B."/>
            <person name="Ferrer M."/>
            <person name="Golyshin P.N."/>
        </authorList>
    </citation>
    <scope>NUCLEOTIDE SEQUENCE [LARGE SCALE GENOMIC DNA]</scope>
    <source>
        <strain evidence="6">AMET1</strain>
    </source>
</reference>
<gene>
    <name evidence="6" type="ORF">AMET1_0545</name>
</gene>
<evidence type="ECO:0000256" key="4">
    <source>
        <dbReference type="SAM" id="MobiDB-lite"/>
    </source>
</evidence>
<name>A0A1Y3GFC1_9EURY</name>
<evidence type="ECO:0000256" key="3">
    <source>
        <dbReference type="ARBA" id="ARBA00023125"/>
    </source>
</evidence>
<organism evidence="6 7">
    <name type="scientific">Methanonatronarchaeum thermophilum</name>
    <dbReference type="NCBI Taxonomy" id="1927129"/>
    <lineage>
        <taxon>Archaea</taxon>
        <taxon>Methanobacteriati</taxon>
        <taxon>Methanobacteriota</taxon>
        <taxon>Methanonatronarchaeia</taxon>
        <taxon>Methanonatronarchaeales</taxon>
        <taxon>Methanonatronarchaeaceae</taxon>
        <taxon>Methanonatronarchaeum</taxon>
    </lineage>
</organism>
<dbReference type="RefSeq" id="WP_086636946.1">
    <property type="nucleotide sequence ID" value="NZ_MRZU01000003.1"/>
</dbReference>
<dbReference type="EMBL" id="MRZU01000003">
    <property type="protein sequence ID" value="OUJ18894.1"/>
    <property type="molecule type" value="Genomic_DNA"/>
</dbReference>
<keyword evidence="7" id="KW-1185">Reference proteome</keyword>
<dbReference type="PANTHER" id="PTHR30408:SF13">
    <property type="entry name" value="TYPE I RESTRICTION ENZYME HINDI SPECIFICITY SUBUNIT"/>
    <property type="match status" value="1"/>
</dbReference>
<dbReference type="InterPro" id="IPR000055">
    <property type="entry name" value="Restrct_endonuc_typeI_TRD"/>
</dbReference>
<evidence type="ECO:0000256" key="2">
    <source>
        <dbReference type="ARBA" id="ARBA00022747"/>
    </source>
</evidence>
<feature type="domain" description="Type I restriction modification DNA specificity" evidence="5">
    <location>
        <begin position="227"/>
        <end position="358"/>
    </location>
</feature>
<dbReference type="CDD" id="cd17516">
    <property type="entry name" value="RMtype1_S_HinAWORF1578P-TRD2-CR2_like"/>
    <property type="match status" value="1"/>
</dbReference>
<evidence type="ECO:0000256" key="1">
    <source>
        <dbReference type="ARBA" id="ARBA00010923"/>
    </source>
</evidence>
<dbReference type="Gene3D" id="1.10.287.1120">
    <property type="entry name" value="Bipartite methylase S protein"/>
    <property type="match status" value="1"/>
</dbReference>
<keyword evidence="2" id="KW-0680">Restriction system</keyword>
<keyword evidence="6" id="KW-0378">Hydrolase</keyword>
<dbReference type="Gene3D" id="3.90.220.20">
    <property type="entry name" value="DNA methylase specificity domains"/>
    <property type="match status" value="2"/>
</dbReference>
<dbReference type="PANTHER" id="PTHR30408">
    <property type="entry name" value="TYPE-1 RESTRICTION ENZYME ECOKI SPECIFICITY PROTEIN"/>
    <property type="match status" value="1"/>
</dbReference>
<evidence type="ECO:0000259" key="5">
    <source>
        <dbReference type="Pfam" id="PF01420"/>
    </source>
</evidence>
<keyword evidence="3" id="KW-0238">DNA-binding</keyword>
<dbReference type="SUPFAM" id="SSF116734">
    <property type="entry name" value="DNA methylase specificity domain"/>
    <property type="match status" value="2"/>
</dbReference>
<keyword evidence="6" id="KW-0540">Nuclease</keyword>
<comment type="caution">
    <text evidence="6">The sequence shown here is derived from an EMBL/GenBank/DDBJ whole genome shotgun (WGS) entry which is preliminary data.</text>
</comment>